<evidence type="ECO:0000313" key="1">
    <source>
        <dbReference type="EMBL" id="KAK2095066.1"/>
    </source>
</evidence>
<evidence type="ECO:0000313" key="2">
    <source>
        <dbReference type="Proteomes" id="UP001266305"/>
    </source>
</evidence>
<reference evidence="1 2" key="1">
    <citation type="submission" date="2023-05" db="EMBL/GenBank/DDBJ databases">
        <title>B98-5 Cell Line De Novo Hybrid Assembly: An Optical Mapping Approach.</title>
        <authorList>
            <person name="Kananen K."/>
            <person name="Auerbach J.A."/>
            <person name="Kautto E."/>
            <person name="Blachly J.S."/>
        </authorList>
    </citation>
    <scope>NUCLEOTIDE SEQUENCE [LARGE SCALE GENOMIC DNA]</scope>
    <source>
        <strain evidence="1">B95-8</strain>
        <tissue evidence="1">Cell line</tissue>
    </source>
</reference>
<sequence length="84" mass="9000">MPTCEMAFGCHWPCQVCEEQPAQEGERPLPAADKHIAHMWCLSEMGKVGTHLGLTVDDALSDISVGVDSVRFSFKGLLAVVGSA</sequence>
<organism evidence="1 2">
    <name type="scientific">Saguinus oedipus</name>
    <name type="common">Cotton-top tamarin</name>
    <name type="synonym">Oedipomidas oedipus</name>
    <dbReference type="NCBI Taxonomy" id="9490"/>
    <lineage>
        <taxon>Eukaryota</taxon>
        <taxon>Metazoa</taxon>
        <taxon>Chordata</taxon>
        <taxon>Craniata</taxon>
        <taxon>Vertebrata</taxon>
        <taxon>Euteleostomi</taxon>
        <taxon>Mammalia</taxon>
        <taxon>Eutheria</taxon>
        <taxon>Euarchontoglires</taxon>
        <taxon>Primates</taxon>
        <taxon>Haplorrhini</taxon>
        <taxon>Platyrrhini</taxon>
        <taxon>Cebidae</taxon>
        <taxon>Callitrichinae</taxon>
        <taxon>Saguinus</taxon>
    </lineage>
</organism>
<keyword evidence="2" id="KW-1185">Reference proteome</keyword>
<dbReference type="Proteomes" id="UP001266305">
    <property type="component" value="Unassembled WGS sequence"/>
</dbReference>
<dbReference type="EMBL" id="JASSZA010000013">
    <property type="protein sequence ID" value="KAK2095066.1"/>
    <property type="molecule type" value="Genomic_DNA"/>
</dbReference>
<gene>
    <name evidence="1" type="ORF">P7K49_026482</name>
</gene>
<proteinExistence type="predicted"/>
<feature type="non-terminal residue" evidence="1">
    <location>
        <position position="84"/>
    </location>
</feature>
<comment type="caution">
    <text evidence="1">The sequence shown here is derived from an EMBL/GenBank/DDBJ whole genome shotgun (WGS) entry which is preliminary data.</text>
</comment>
<protein>
    <submittedName>
        <fullName evidence="1">Uncharacterized protein</fullName>
    </submittedName>
</protein>
<name>A0ABQ9UDE4_SAGOE</name>
<accession>A0ABQ9UDE4</accession>